<proteinExistence type="predicted"/>
<dbReference type="AlphaFoldDB" id="A0A934SAX8"/>
<accession>A0A934SAX8</accession>
<evidence type="ECO:0008006" key="4">
    <source>
        <dbReference type="Google" id="ProtNLM"/>
    </source>
</evidence>
<gene>
    <name evidence="2" type="ORF">JIN85_19110</name>
</gene>
<protein>
    <recommendedName>
        <fullName evidence="4">Intracellular proteinase inhibitor BsuPI domain-containing protein</fullName>
    </recommendedName>
</protein>
<name>A0A934SAX8_9BACT</name>
<keyword evidence="3" id="KW-1185">Reference proteome</keyword>
<organism evidence="2 3">
    <name type="scientific">Luteolibacter pohnpeiensis</name>
    <dbReference type="NCBI Taxonomy" id="454153"/>
    <lineage>
        <taxon>Bacteria</taxon>
        <taxon>Pseudomonadati</taxon>
        <taxon>Verrucomicrobiota</taxon>
        <taxon>Verrucomicrobiia</taxon>
        <taxon>Verrucomicrobiales</taxon>
        <taxon>Verrucomicrobiaceae</taxon>
        <taxon>Luteolibacter</taxon>
    </lineage>
</organism>
<sequence>MSYDVKAMIIFTRLLLIWMAFYLASPARADEPSNAVRGIAAEGKLPEKERYISVSKGETITLHLRNDTDGVVLFQALAGDCTSGKAILRSEQVLFDSKTKKGPIWLASWLRRAVVIHTEPIGPSIAYISKPGDEFDVAITLTALSNPKDMESPRIPLAEGIYQVQLDLYKLGQGMSGLVEPLLSYTIEVK</sequence>
<dbReference type="RefSeq" id="WP_200273813.1">
    <property type="nucleotide sequence ID" value="NZ_JAENIJ010000056.1"/>
</dbReference>
<keyword evidence="1" id="KW-0732">Signal</keyword>
<feature type="signal peptide" evidence="1">
    <location>
        <begin position="1"/>
        <end position="29"/>
    </location>
</feature>
<comment type="caution">
    <text evidence="2">The sequence shown here is derived from an EMBL/GenBank/DDBJ whole genome shotgun (WGS) entry which is preliminary data.</text>
</comment>
<evidence type="ECO:0000313" key="2">
    <source>
        <dbReference type="EMBL" id="MBK1884534.1"/>
    </source>
</evidence>
<evidence type="ECO:0000313" key="3">
    <source>
        <dbReference type="Proteomes" id="UP000603141"/>
    </source>
</evidence>
<feature type="chain" id="PRO_5037830356" description="Intracellular proteinase inhibitor BsuPI domain-containing protein" evidence="1">
    <location>
        <begin position="30"/>
        <end position="190"/>
    </location>
</feature>
<dbReference type="Proteomes" id="UP000603141">
    <property type="component" value="Unassembled WGS sequence"/>
</dbReference>
<evidence type="ECO:0000256" key="1">
    <source>
        <dbReference type="SAM" id="SignalP"/>
    </source>
</evidence>
<reference evidence="2" key="1">
    <citation type="submission" date="2021-01" db="EMBL/GenBank/DDBJ databases">
        <title>Modified the classification status of verrucomicrobia.</title>
        <authorList>
            <person name="Feng X."/>
        </authorList>
    </citation>
    <scope>NUCLEOTIDE SEQUENCE</scope>
    <source>
        <strain evidence="2">KCTC 22041</strain>
    </source>
</reference>
<dbReference type="EMBL" id="JAENIJ010000056">
    <property type="protein sequence ID" value="MBK1884534.1"/>
    <property type="molecule type" value="Genomic_DNA"/>
</dbReference>